<proteinExistence type="inferred from homology"/>
<comment type="function">
    <text evidence="5">Destroys radicals which are normally produced within the cells and which are toxic to biological systems.</text>
</comment>
<comment type="catalytic activity">
    <reaction evidence="4 5">
        <text>2 superoxide + 2 H(+) = H2O2 + O2</text>
        <dbReference type="Rhea" id="RHEA:20696"/>
        <dbReference type="ChEBI" id="CHEBI:15378"/>
        <dbReference type="ChEBI" id="CHEBI:15379"/>
        <dbReference type="ChEBI" id="CHEBI:16240"/>
        <dbReference type="ChEBI" id="CHEBI:18421"/>
        <dbReference type="EC" id="1.15.1.1"/>
    </reaction>
</comment>
<gene>
    <name evidence="8" type="ORF">H9645_13410</name>
</gene>
<protein>
    <recommendedName>
        <fullName evidence="5">Superoxide dismutase</fullName>
        <ecNumber evidence="5">1.15.1.1</ecNumber>
    </recommendedName>
</protein>
<name>A0ABR8UM03_9GAMM</name>
<evidence type="ECO:0000259" key="6">
    <source>
        <dbReference type="Pfam" id="PF00081"/>
    </source>
</evidence>
<comment type="caution">
    <text evidence="8">The sequence shown here is derived from an EMBL/GenBank/DDBJ whole genome shotgun (WGS) entry which is preliminary data.</text>
</comment>
<dbReference type="Proteomes" id="UP000647183">
    <property type="component" value="Unassembled WGS sequence"/>
</dbReference>
<feature type="domain" description="Manganese/iron superoxide dismutase C-terminal" evidence="7">
    <location>
        <begin position="92"/>
        <end position="192"/>
    </location>
</feature>
<sequence length="195" mass="21143">MAIELAALPWDRTALEPHVSGDTLDLHHGRHHRAHVDAVNALAPAAGMGSATLEELVRGAQGALQAHAAQAWNLEFQWRCLKPAAAGGGGEPQGALAEAIVRRFGDIARFRKRFAAMATGLQGSGWIWLLQRPDASVSLAVTANTSSPITGDDRPLLGLSLWEHAYLLDYREARGRYVEAVWNVVDWGFVASNHR</sequence>
<dbReference type="Pfam" id="PF00081">
    <property type="entry name" value="Sod_Fe_N"/>
    <property type="match status" value="1"/>
</dbReference>
<dbReference type="SUPFAM" id="SSF54719">
    <property type="entry name" value="Fe,Mn superoxide dismutase (SOD), C-terminal domain"/>
    <property type="match status" value="1"/>
</dbReference>
<evidence type="ECO:0000256" key="4">
    <source>
        <dbReference type="ARBA" id="ARBA00049204"/>
    </source>
</evidence>
<dbReference type="PANTHER" id="PTHR42769">
    <property type="entry name" value="SUPEROXIDE DISMUTASE"/>
    <property type="match status" value="1"/>
</dbReference>
<dbReference type="PRINTS" id="PR01703">
    <property type="entry name" value="MNSODISMTASE"/>
</dbReference>
<dbReference type="PIRSF" id="PIRSF000349">
    <property type="entry name" value="SODismutase"/>
    <property type="match status" value="1"/>
</dbReference>
<dbReference type="InterPro" id="IPR001189">
    <property type="entry name" value="Mn/Fe_SOD"/>
</dbReference>
<evidence type="ECO:0000256" key="5">
    <source>
        <dbReference type="RuleBase" id="RU000414"/>
    </source>
</evidence>
<accession>A0ABR8UM03</accession>
<evidence type="ECO:0000259" key="7">
    <source>
        <dbReference type="Pfam" id="PF02777"/>
    </source>
</evidence>
<dbReference type="Gene3D" id="3.55.40.20">
    <property type="entry name" value="Iron/manganese superoxide dismutase, C-terminal domain"/>
    <property type="match status" value="1"/>
</dbReference>
<dbReference type="RefSeq" id="WP_191730189.1">
    <property type="nucleotide sequence ID" value="NZ_JACSQJ010000009.1"/>
</dbReference>
<dbReference type="Gene3D" id="1.10.287.990">
    <property type="entry name" value="Fe,Mn superoxide dismutase (SOD) domain"/>
    <property type="match status" value="1"/>
</dbReference>
<keyword evidence="2 5" id="KW-0479">Metal-binding</keyword>
<evidence type="ECO:0000256" key="2">
    <source>
        <dbReference type="ARBA" id="ARBA00022723"/>
    </source>
</evidence>
<evidence type="ECO:0000256" key="3">
    <source>
        <dbReference type="ARBA" id="ARBA00023002"/>
    </source>
</evidence>
<dbReference type="SUPFAM" id="SSF46609">
    <property type="entry name" value="Fe,Mn superoxide dismutase (SOD), N-terminal domain"/>
    <property type="match status" value="1"/>
</dbReference>
<dbReference type="EMBL" id="JACSQJ010000009">
    <property type="protein sequence ID" value="MBD7989031.1"/>
    <property type="molecule type" value="Genomic_DNA"/>
</dbReference>
<dbReference type="EC" id="1.15.1.1" evidence="5"/>
<comment type="similarity">
    <text evidence="1 5">Belongs to the iron/manganese superoxide dismutase family.</text>
</comment>
<keyword evidence="9" id="KW-1185">Reference proteome</keyword>
<dbReference type="InterPro" id="IPR036314">
    <property type="entry name" value="SOD_C_sf"/>
</dbReference>
<evidence type="ECO:0000313" key="8">
    <source>
        <dbReference type="EMBL" id="MBD7989031.1"/>
    </source>
</evidence>
<dbReference type="PANTHER" id="PTHR42769:SF3">
    <property type="entry name" value="SUPEROXIDE DISMUTASE [FE] 2, CHLOROPLASTIC"/>
    <property type="match status" value="1"/>
</dbReference>
<dbReference type="InterPro" id="IPR036324">
    <property type="entry name" value="Mn/Fe_SOD_N_sf"/>
</dbReference>
<evidence type="ECO:0000256" key="1">
    <source>
        <dbReference type="ARBA" id="ARBA00008714"/>
    </source>
</evidence>
<keyword evidence="3 5" id="KW-0560">Oxidoreductase</keyword>
<dbReference type="Pfam" id="PF02777">
    <property type="entry name" value="Sod_Fe_C"/>
    <property type="match status" value="1"/>
</dbReference>
<reference evidence="8 9" key="1">
    <citation type="submission" date="2020-08" db="EMBL/GenBank/DDBJ databases">
        <title>A Genomic Blueprint of the Chicken Gut Microbiome.</title>
        <authorList>
            <person name="Gilroy R."/>
            <person name="Ravi A."/>
            <person name="Getino M."/>
            <person name="Pursley I."/>
            <person name="Horton D.L."/>
            <person name="Alikhan N.-F."/>
            <person name="Baker D."/>
            <person name="Gharbi K."/>
            <person name="Hall N."/>
            <person name="Watson M."/>
            <person name="Adriaenssens E.M."/>
            <person name="Foster-Nyarko E."/>
            <person name="Jarju S."/>
            <person name="Secka A."/>
            <person name="Antonio M."/>
            <person name="Oren A."/>
            <person name="Chaudhuri R."/>
            <person name="La Ragione R.M."/>
            <person name="Hildebrand F."/>
            <person name="Pallen M.J."/>
        </authorList>
    </citation>
    <scope>NUCLEOTIDE SEQUENCE [LARGE SCALE GENOMIC DNA]</scope>
    <source>
        <strain evidence="8 9">Sa2BVA3</strain>
    </source>
</reference>
<dbReference type="InterPro" id="IPR019832">
    <property type="entry name" value="Mn/Fe_SOD_C"/>
</dbReference>
<organism evidence="8 9">
    <name type="scientific">Luteimonas colneyensis</name>
    <dbReference type="NCBI Taxonomy" id="2762230"/>
    <lineage>
        <taxon>Bacteria</taxon>
        <taxon>Pseudomonadati</taxon>
        <taxon>Pseudomonadota</taxon>
        <taxon>Gammaproteobacteria</taxon>
        <taxon>Lysobacterales</taxon>
        <taxon>Lysobacteraceae</taxon>
        <taxon>Luteimonas</taxon>
    </lineage>
</organism>
<dbReference type="InterPro" id="IPR019831">
    <property type="entry name" value="Mn/Fe_SOD_N"/>
</dbReference>
<evidence type="ECO:0000313" key="9">
    <source>
        <dbReference type="Proteomes" id="UP000647183"/>
    </source>
</evidence>
<feature type="domain" description="Manganese/iron superoxide dismutase N-terminal" evidence="6">
    <location>
        <begin position="4"/>
        <end position="81"/>
    </location>
</feature>